<organism evidence="3 4">
    <name type="scientific">Amylibacter marinus</name>
    <dbReference type="NCBI Taxonomy" id="1475483"/>
    <lineage>
        <taxon>Bacteria</taxon>
        <taxon>Pseudomonadati</taxon>
        <taxon>Pseudomonadota</taxon>
        <taxon>Alphaproteobacteria</taxon>
        <taxon>Rhodobacterales</taxon>
        <taxon>Paracoccaceae</taxon>
        <taxon>Amylibacter</taxon>
    </lineage>
</organism>
<keyword evidence="1" id="KW-0547">Nucleotide-binding</keyword>
<protein>
    <submittedName>
        <fullName evidence="3">Uncharacterized protein</fullName>
    </submittedName>
</protein>
<gene>
    <name evidence="3" type="ORF">GCM10007939_12510</name>
</gene>
<dbReference type="Proteomes" id="UP001156694">
    <property type="component" value="Unassembled WGS sequence"/>
</dbReference>
<proteinExistence type="predicted"/>
<evidence type="ECO:0000313" key="4">
    <source>
        <dbReference type="Proteomes" id="UP001156694"/>
    </source>
</evidence>
<dbReference type="PANTHER" id="PTHR34784:SF1">
    <property type="entry name" value="50S RIBOSOMAL PROTEIN L34"/>
    <property type="match status" value="1"/>
</dbReference>
<dbReference type="Gene3D" id="3.30.1330.20">
    <property type="entry name" value="Tubulin/FtsZ, C-terminal domain"/>
    <property type="match status" value="1"/>
</dbReference>
<dbReference type="RefSeq" id="WP_284377057.1">
    <property type="nucleotide sequence ID" value="NZ_BSNN01000002.1"/>
</dbReference>
<evidence type="ECO:0000256" key="2">
    <source>
        <dbReference type="ARBA" id="ARBA00023134"/>
    </source>
</evidence>
<dbReference type="InterPro" id="IPR011719">
    <property type="entry name" value="CHP02058"/>
</dbReference>
<dbReference type="PANTHER" id="PTHR34784">
    <property type="entry name" value="50S RIBOSOMAL PROTEIN L34"/>
    <property type="match status" value="1"/>
</dbReference>
<dbReference type="Pfam" id="PF09585">
    <property type="entry name" value="Lin0512_fam"/>
    <property type="match status" value="1"/>
</dbReference>
<evidence type="ECO:0000256" key="1">
    <source>
        <dbReference type="ARBA" id="ARBA00022741"/>
    </source>
</evidence>
<dbReference type="EMBL" id="BSNN01000002">
    <property type="protein sequence ID" value="GLQ34968.1"/>
    <property type="molecule type" value="Genomic_DNA"/>
</dbReference>
<keyword evidence="2" id="KW-0342">GTP-binding</keyword>
<reference evidence="4" key="1">
    <citation type="journal article" date="2019" name="Int. J. Syst. Evol. Microbiol.">
        <title>The Global Catalogue of Microorganisms (GCM) 10K type strain sequencing project: providing services to taxonomists for standard genome sequencing and annotation.</title>
        <authorList>
            <consortium name="The Broad Institute Genomics Platform"/>
            <consortium name="The Broad Institute Genome Sequencing Center for Infectious Disease"/>
            <person name="Wu L."/>
            <person name="Ma J."/>
        </authorList>
    </citation>
    <scope>NUCLEOTIDE SEQUENCE [LARGE SCALE GENOMIC DNA]</scope>
    <source>
        <strain evidence="4">NBRC 110140</strain>
    </source>
</reference>
<accession>A0ABQ5VUR7</accession>
<comment type="caution">
    <text evidence="3">The sequence shown here is derived from an EMBL/GenBank/DDBJ whole genome shotgun (WGS) entry which is preliminary data.</text>
</comment>
<keyword evidence="4" id="KW-1185">Reference proteome</keyword>
<evidence type="ECO:0000313" key="3">
    <source>
        <dbReference type="EMBL" id="GLQ34968.1"/>
    </source>
</evidence>
<sequence length="120" mass="12764">MKRIILEMGMGNDLYGQDYTKAAIRAVEDAFRHSTLSMFSTLGLDPSLMEVRVSVGAQNPDAVDVDAVAATLPRGRASVRAVLGGQDVENPSGDGPHVIVSAAIEAYYPIEATAWKLSNS</sequence>
<dbReference type="InterPro" id="IPR037103">
    <property type="entry name" value="Tubulin/FtsZ-like_C"/>
</dbReference>
<name>A0ABQ5VUR7_9RHOB</name>